<evidence type="ECO:0000256" key="10">
    <source>
        <dbReference type="ARBA" id="ARBA00023065"/>
    </source>
</evidence>
<sequence length="230" mass="25435">MSTPTASRLLRHAASRTTAAASTKTFQRQQLCQLRPLTPISNNTSLPRVISPTSSIQLQSRQFSAAARWKAGLMPDTHDPQPPIDSTKADTKALAPSPLSDEEYHEHADRYMDALHERAEQLQETREDVEVEFAAGVMSITLPPNGTYVINKQPPNKQIWLSSPISGPKRYDWVVEGEGLHEKEGGGVGDWVYLRDGTRLTELLRKEVGVSVDVVGDNIDLKKPSTDPVE</sequence>
<feature type="region of interest" description="Disordered" evidence="13">
    <location>
        <begin position="73"/>
        <end position="103"/>
    </location>
</feature>
<keyword evidence="15" id="KW-1185">Reference proteome</keyword>
<keyword evidence="7" id="KW-0809">Transit peptide</keyword>
<reference evidence="14 15" key="1">
    <citation type="journal article" date="2018" name="IMA Fungus">
        <title>IMA Genome-F 10: Nine draft genome sequences of Claviceps purpurea s.lat., including C. arundinis, C. humidiphila, and C. cf. spartinae, pseudomolecules for the pitch canker pathogen Fusarium circinatum, draft genome of Davidsoniella eucalypti, Grosmannia galeiformis, Quambalaria eucalypti, and Teratosphaeria destructans.</title>
        <authorList>
            <person name="Wingfield B.D."/>
            <person name="Liu M."/>
            <person name="Nguyen H.D."/>
            <person name="Lane F.A."/>
            <person name="Morgan S.W."/>
            <person name="De Vos L."/>
            <person name="Wilken P.M."/>
            <person name="Duong T.A."/>
            <person name="Aylward J."/>
            <person name="Coetzee M.P."/>
            <person name="Dadej K."/>
            <person name="De Beer Z.W."/>
            <person name="Findlay W."/>
            <person name="Havenga M."/>
            <person name="Kolarik M."/>
            <person name="Menzies J.G."/>
            <person name="Naidoo K."/>
            <person name="Pochopski O."/>
            <person name="Shoukouhi P."/>
            <person name="Santana Q.C."/>
            <person name="Seifert K.A."/>
            <person name="Soal N."/>
            <person name="Steenkamp E.T."/>
            <person name="Tatham C.T."/>
            <person name="van der Nest M.A."/>
            <person name="Wingfield M.J."/>
        </authorList>
    </citation>
    <scope>NUCLEOTIDE SEQUENCE [LARGE SCALE GENOMIC DNA]</scope>
    <source>
        <strain evidence="14">CMW44962</strain>
    </source>
</reference>
<evidence type="ECO:0000256" key="8">
    <source>
        <dbReference type="ARBA" id="ARBA00023002"/>
    </source>
</evidence>
<dbReference type="GO" id="GO:0034986">
    <property type="term" value="F:iron chaperone activity"/>
    <property type="evidence" value="ECO:0007669"/>
    <property type="project" value="TreeGrafter"/>
</dbReference>
<keyword evidence="5" id="KW-0813">Transport</keyword>
<comment type="subcellular location">
    <subcellularLocation>
        <location evidence="1">Mitochondrion</location>
    </subcellularLocation>
</comment>
<keyword evidence="10" id="KW-0406">Ion transport</keyword>
<dbReference type="AlphaFoldDB" id="A0A9W7VYB7"/>
<dbReference type="PANTHER" id="PTHR16821">
    <property type="entry name" value="FRATAXIN"/>
    <property type="match status" value="1"/>
</dbReference>
<dbReference type="GO" id="GO:0005739">
    <property type="term" value="C:mitochondrion"/>
    <property type="evidence" value="ECO:0007669"/>
    <property type="project" value="UniProtKB-SubCell"/>
</dbReference>
<protein>
    <recommendedName>
        <fullName evidence="3">ferroxidase</fullName>
        <ecNumber evidence="3">1.16.3.1</ecNumber>
    </recommendedName>
</protein>
<dbReference type="GO" id="GO:0016226">
    <property type="term" value="P:iron-sulfur cluster assembly"/>
    <property type="evidence" value="ECO:0007669"/>
    <property type="project" value="InterPro"/>
</dbReference>
<evidence type="ECO:0000256" key="3">
    <source>
        <dbReference type="ARBA" id="ARBA00013107"/>
    </source>
</evidence>
<dbReference type="GO" id="GO:0004322">
    <property type="term" value="F:ferroxidase activity"/>
    <property type="evidence" value="ECO:0007669"/>
    <property type="project" value="UniProtKB-EC"/>
</dbReference>
<dbReference type="GO" id="GO:0006826">
    <property type="term" value="P:iron ion transport"/>
    <property type="evidence" value="ECO:0007669"/>
    <property type="project" value="UniProtKB-KW"/>
</dbReference>
<dbReference type="OrthoDB" id="1897642at2759"/>
<dbReference type="Gene3D" id="3.30.920.10">
    <property type="entry name" value="Frataxin/CyaY"/>
    <property type="match status" value="1"/>
</dbReference>
<dbReference type="NCBIfam" id="TIGR03421">
    <property type="entry name" value="FeS_CyaY"/>
    <property type="match status" value="1"/>
</dbReference>
<accession>A0A9W7VYB7</accession>
<evidence type="ECO:0000256" key="9">
    <source>
        <dbReference type="ARBA" id="ARBA00023004"/>
    </source>
</evidence>
<dbReference type="Proteomes" id="UP001138500">
    <property type="component" value="Unassembled WGS sequence"/>
</dbReference>
<dbReference type="GO" id="GO:0008199">
    <property type="term" value="F:ferric iron binding"/>
    <property type="evidence" value="ECO:0007669"/>
    <property type="project" value="InterPro"/>
</dbReference>
<evidence type="ECO:0000256" key="5">
    <source>
        <dbReference type="ARBA" id="ARBA00022448"/>
    </source>
</evidence>
<evidence type="ECO:0000313" key="14">
    <source>
        <dbReference type="EMBL" id="KAH9815343.1"/>
    </source>
</evidence>
<proteinExistence type="inferred from homology"/>
<dbReference type="GO" id="GO:0008198">
    <property type="term" value="F:ferrous iron binding"/>
    <property type="evidence" value="ECO:0007669"/>
    <property type="project" value="TreeGrafter"/>
</dbReference>
<dbReference type="PROSITE" id="PS01344">
    <property type="entry name" value="FRATAXIN_1"/>
    <property type="match status" value="1"/>
</dbReference>
<keyword evidence="8" id="KW-0560">Oxidoreductase</keyword>
<dbReference type="FunFam" id="3.30.920.10:FF:000004">
    <property type="entry name" value="Mitochondrial chaperone Frataxin"/>
    <property type="match status" value="1"/>
</dbReference>
<dbReference type="GO" id="GO:0006879">
    <property type="term" value="P:intracellular iron ion homeostasis"/>
    <property type="evidence" value="ECO:0007669"/>
    <property type="project" value="UniProtKB-KW"/>
</dbReference>
<dbReference type="SMART" id="SM01219">
    <property type="entry name" value="Frataxin_Cyay"/>
    <property type="match status" value="1"/>
</dbReference>
<comment type="caution">
    <text evidence="14">The sequence shown here is derived from an EMBL/GenBank/DDBJ whole genome shotgun (WGS) entry which is preliminary data.</text>
</comment>
<dbReference type="PANTHER" id="PTHR16821:SF2">
    <property type="entry name" value="FRATAXIN, MITOCHONDRIAL"/>
    <property type="match status" value="1"/>
</dbReference>
<dbReference type="GO" id="GO:0051537">
    <property type="term" value="F:2 iron, 2 sulfur cluster binding"/>
    <property type="evidence" value="ECO:0007669"/>
    <property type="project" value="TreeGrafter"/>
</dbReference>
<dbReference type="EC" id="1.16.3.1" evidence="3"/>
<evidence type="ECO:0000256" key="6">
    <source>
        <dbReference type="ARBA" id="ARBA00022496"/>
    </source>
</evidence>
<evidence type="ECO:0000256" key="4">
    <source>
        <dbReference type="ARBA" id="ARBA00022434"/>
    </source>
</evidence>
<keyword evidence="6" id="KW-0410">Iron transport</keyword>
<keyword evidence="11" id="KW-0496">Mitochondrion</keyword>
<comment type="catalytic activity">
    <reaction evidence="12">
        <text>4 Fe(2+) + O2 + 4 H(+) = 4 Fe(3+) + 2 H2O</text>
        <dbReference type="Rhea" id="RHEA:11148"/>
        <dbReference type="ChEBI" id="CHEBI:15377"/>
        <dbReference type="ChEBI" id="CHEBI:15378"/>
        <dbReference type="ChEBI" id="CHEBI:15379"/>
        <dbReference type="ChEBI" id="CHEBI:29033"/>
        <dbReference type="ChEBI" id="CHEBI:29034"/>
        <dbReference type="EC" id="1.16.3.1"/>
    </reaction>
</comment>
<feature type="region of interest" description="Disordered" evidence="13">
    <location>
        <begin position="1"/>
        <end position="22"/>
    </location>
</feature>
<keyword evidence="4" id="KW-0409">Iron storage</keyword>
<dbReference type="NCBIfam" id="TIGR03422">
    <property type="entry name" value="mito_frataxin"/>
    <property type="match status" value="1"/>
</dbReference>
<comment type="similarity">
    <text evidence="2">Belongs to the frataxin family.</text>
</comment>
<dbReference type="InterPro" id="IPR036524">
    <property type="entry name" value="Frataxin/CyaY_sf"/>
</dbReference>
<evidence type="ECO:0000256" key="7">
    <source>
        <dbReference type="ARBA" id="ARBA00022946"/>
    </source>
</evidence>
<dbReference type="InterPro" id="IPR017789">
    <property type="entry name" value="Frataxin"/>
</dbReference>
<dbReference type="PROSITE" id="PS50810">
    <property type="entry name" value="FRATAXIN_2"/>
    <property type="match status" value="1"/>
</dbReference>
<dbReference type="InterPro" id="IPR020895">
    <property type="entry name" value="Frataxin_CS"/>
</dbReference>
<dbReference type="SUPFAM" id="SSF55387">
    <property type="entry name" value="Frataxin/Nqo15-like"/>
    <property type="match status" value="1"/>
</dbReference>
<evidence type="ECO:0000256" key="13">
    <source>
        <dbReference type="SAM" id="MobiDB-lite"/>
    </source>
</evidence>
<evidence type="ECO:0000313" key="15">
    <source>
        <dbReference type="Proteomes" id="UP001138500"/>
    </source>
</evidence>
<name>A0A9W7VYB7_9PEZI</name>
<reference evidence="14 15" key="2">
    <citation type="journal article" date="2021" name="Curr. Genet.">
        <title>Genetic response to nitrogen starvation in the aggressive Eucalyptus foliar pathogen Teratosphaeria destructans.</title>
        <authorList>
            <person name="Havenga M."/>
            <person name="Wingfield B.D."/>
            <person name="Wingfield M.J."/>
            <person name="Dreyer L.L."/>
            <person name="Roets F."/>
            <person name="Aylward J."/>
        </authorList>
    </citation>
    <scope>NUCLEOTIDE SEQUENCE [LARGE SCALE GENOMIC DNA]</scope>
    <source>
        <strain evidence="14">CMW44962</strain>
    </source>
</reference>
<dbReference type="Pfam" id="PF01491">
    <property type="entry name" value="Frataxin_Cyay"/>
    <property type="match status" value="1"/>
</dbReference>
<dbReference type="EMBL" id="RIBY02002423">
    <property type="protein sequence ID" value="KAH9815343.1"/>
    <property type="molecule type" value="Genomic_DNA"/>
</dbReference>
<gene>
    <name evidence="14" type="ORF">Tdes44962_MAKER05671</name>
</gene>
<evidence type="ECO:0000256" key="2">
    <source>
        <dbReference type="ARBA" id="ARBA00008183"/>
    </source>
</evidence>
<evidence type="ECO:0000256" key="12">
    <source>
        <dbReference type="ARBA" id="ARBA00047990"/>
    </source>
</evidence>
<evidence type="ECO:0000256" key="11">
    <source>
        <dbReference type="ARBA" id="ARBA00023128"/>
    </source>
</evidence>
<dbReference type="InterPro" id="IPR002908">
    <property type="entry name" value="Frataxin/CyaY"/>
</dbReference>
<keyword evidence="9" id="KW-0408">Iron</keyword>
<evidence type="ECO:0000256" key="1">
    <source>
        <dbReference type="ARBA" id="ARBA00004173"/>
    </source>
</evidence>
<organism evidence="14 15">
    <name type="scientific">Teratosphaeria destructans</name>
    <dbReference type="NCBI Taxonomy" id="418781"/>
    <lineage>
        <taxon>Eukaryota</taxon>
        <taxon>Fungi</taxon>
        <taxon>Dikarya</taxon>
        <taxon>Ascomycota</taxon>
        <taxon>Pezizomycotina</taxon>
        <taxon>Dothideomycetes</taxon>
        <taxon>Dothideomycetidae</taxon>
        <taxon>Mycosphaerellales</taxon>
        <taxon>Teratosphaeriaceae</taxon>
        <taxon>Teratosphaeria</taxon>
    </lineage>
</organism>